<feature type="compositionally biased region" description="Basic and acidic residues" evidence="1">
    <location>
        <begin position="12"/>
        <end position="36"/>
    </location>
</feature>
<evidence type="ECO:0000313" key="3">
    <source>
        <dbReference type="Proteomes" id="UP000013968"/>
    </source>
</evidence>
<dbReference type="HOGENOM" id="CLU_1727534_0_0_11"/>
<dbReference type="EMBL" id="CP003410">
    <property type="protein sequence ID" value="AGM07304.1"/>
    <property type="molecule type" value="Genomic_DNA"/>
</dbReference>
<dbReference type="Proteomes" id="UP000013968">
    <property type="component" value="Chromosome"/>
</dbReference>
<dbReference type="AlphaFoldDB" id="R4SVA8"/>
<organism evidence="2 3">
    <name type="scientific">Amycolatopsis keratiniphila</name>
    <dbReference type="NCBI Taxonomy" id="129921"/>
    <lineage>
        <taxon>Bacteria</taxon>
        <taxon>Bacillati</taxon>
        <taxon>Actinomycetota</taxon>
        <taxon>Actinomycetes</taxon>
        <taxon>Pseudonocardiales</taxon>
        <taxon>Pseudonocardiaceae</taxon>
        <taxon>Amycolatopsis</taxon>
        <taxon>Amycolatopsis japonica group</taxon>
    </lineage>
</organism>
<proteinExistence type="predicted"/>
<name>R4SVA8_9PSEU</name>
<evidence type="ECO:0000313" key="2">
    <source>
        <dbReference type="EMBL" id="AGM07304.1"/>
    </source>
</evidence>
<reference evidence="2 3" key="1">
    <citation type="journal article" date="2013" name="BMC Genomics">
        <title>ContigScape: a Cytoscape plugin facilitating microbial genome gap closing.</title>
        <authorList>
            <person name="Tang B."/>
            <person name="Wang Q."/>
            <person name="Yang M."/>
            <person name="Xie F."/>
            <person name="Zhu Y."/>
            <person name="Zhuo Y."/>
            <person name="Wang S."/>
            <person name="Gao H."/>
            <person name="Ding X."/>
            <person name="Zhang L."/>
            <person name="Zhao G."/>
            <person name="Zheng H."/>
        </authorList>
    </citation>
    <scope>NUCLEOTIDE SEQUENCE [LARGE SCALE GENOMIC DNA]</scope>
    <source>
        <strain evidence="2 3">HCCB10007</strain>
    </source>
</reference>
<dbReference type="KEGG" id="aoi:AORI_4720"/>
<keyword evidence="3" id="KW-1185">Reference proteome</keyword>
<accession>R4SVA8</accession>
<feature type="region of interest" description="Disordered" evidence="1">
    <location>
        <begin position="1"/>
        <end position="42"/>
    </location>
</feature>
<evidence type="ECO:0000256" key="1">
    <source>
        <dbReference type="SAM" id="MobiDB-lite"/>
    </source>
</evidence>
<protein>
    <submittedName>
        <fullName evidence="2">Uncharacterized protein</fullName>
    </submittedName>
</protein>
<feature type="region of interest" description="Disordered" evidence="1">
    <location>
        <begin position="64"/>
        <end position="151"/>
    </location>
</feature>
<gene>
    <name evidence="2" type="ORF">AORI_4720</name>
</gene>
<feature type="compositionally biased region" description="Basic and acidic residues" evidence="1">
    <location>
        <begin position="72"/>
        <end position="83"/>
    </location>
</feature>
<sequence length="151" mass="16906">MHGERLLVTAAVHDEIPAPPRDTDHLGAEAHPTGERRRQRPQILLGPVRTGRIRVAIGSRPAGVFQQPAGRRSYELGPRREQPHVIPLGHPRARSGPAFQHQRLDTSLGQFGGRRQSHRARSDHHDRQFAHPRAPFIDPARLKRTVSTGID</sequence>